<feature type="transmembrane region" description="Helical" evidence="14">
    <location>
        <begin position="91"/>
        <end position="114"/>
    </location>
</feature>
<dbReference type="FunFam" id="3.30.565.10:FF:000013">
    <property type="entry name" value="Two-component sensor histidine kinase"/>
    <property type="match status" value="1"/>
</dbReference>
<dbReference type="EMBL" id="SGXF01000001">
    <property type="protein sequence ID" value="RZT02320.1"/>
    <property type="molecule type" value="Genomic_DNA"/>
</dbReference>
<dbReference type="Gene3D" id="1.10.287.130">
    <property type="match status" value="1"/>
</dbReference>
<dbReference type="SMART" id="SM00388">
    <property type="entry name" value="HisKA"/>
    <property type="match status" value="1"/>
</dbReference>
<dbReference type="InterPro" id="IPR050351">
    <property type="entry name" value="BphY/WalK/GraS-like"/>
</dbReference>
<evidence type="ECO:0000256" key="7">
    <source>
        <dbReference type="ARBA" id="ARBA00022741"/>
    </source>
</evidence>
<keyword evidence="7" id="KW-0547">Nucleotide-binding</keyword>
<dbReference type="InterPro" id="IPR003594">
    <property type="entry name" value="HATPase_dom"/>
</dbReference>
<dbReference type="EC" id="2.7.13.3" evidence="3"/>
<dbReference type="GO" id="GO:0005886">
    <property type="term" value="C:plasma membrane"/>
    <property type="evidence" value="ECO:0007669"/>
    <property type="project" value="TreeGrafter"/>
</dbReference>
<evidence type="ECO:0000259" key="15">
    <source>
        <dbReference type="PROSITE" id="PS50109"/>
    </source>
</evidence>
<dbReference type="Pfam" id="PF00512">
    <property type="entry name" value="HisKA"/>
    <property type="match status" value="1"/>
</dbReference>
<protein>
    <recommendedName>
        <fullName evidence="3">histidine kinase</fullName>
        <ecNumber evidence="3">2.7.13.3</ecNumber>
    </recommendedName>
</protein>
<name>A0A4Q7PSQ6_9FIRM</name>
<evidence type="ECO:0000256" key="1">
    <source>
        <dbReference type="ARBA" id="ARBA00000085"/>
    </source>
</evidence>
<keyword evidence="6 14" id="KW-0812">Transmembrane</keyword>
<dbReference type="GO" id="GO:0004721">
    <property type="term" value="F:phosphoprotein phosphatase activity"/>
    <property type="evidence" value="ECO:0007669"/>
    <property type="project" value="TreeGrafter"/>
</dbReference>
<keyword evidence="10 14" id="KW-1133">Transmembrane helix</keyword>
<dbReference type="SUPFAM" id="SSF55874">
    <property type="entry name" value="ATPase domain of HSP90 chaperone/DNA topoisomerase II/histidine kinase"/>
    <property type="match status" value="1"/>
</dbReference>
<dbReference type="GO" id="GO:0005524">
    <property type="term" value="F:ATP binding"/>
    <property type="evidence" value="ECO:0007669"/>
    <property type="project" value="UniProtKB-KW"/>
</dbReference>
<evidence type="ECO:0000313" key="16">
    <source>
        <dbReference type="EMBL" id="RZT02320.1"/>
    </source>
</evidence>
<dbReference type="PRINTS" id="PR00344">
    <property type="entry name" value="BCTRLSENSOR"/>
</dbReference>
<evidence type="ECO:0000256" key="13">
    <source>
        <dbReference type="SAM" id="Coils"/>
    </source>
</evidence>
<evidence type="ECO:0000256" key="2">
    <source>
        <dbReference type="ARBA" id="ARBA00004370"/>
    </source>
</evidence>
<evidence type="ECO:0000256" key="14">
    <source>
        <dbReference type="SAM" id="Phobius"/>
    </source>
</evidence>
<evidence type="ECO:0000256" key="8">
    <source>
        <dbReference type="ARBA" id="ARBA00022777"/>
    </source>
</evidence>
<dbReference type="PANTHER" id="PTHR45453">
    <property type="entry name" value="PHOSPHATE REGULON SENSOR PROTEIN PHOR"/>
    <property type="match status" value="1"/>
</dbReference>
<dbReference type="AlphaFoldDB" id="A0A4Q7PSQ6"/>
<dbReference type="Gene3D" id="3.30.565.10">
    <property type="entry name" value="Histidine kinase-like ATPase, C-terminal domain"/>
    <property type="match status" value="1"/>
</dbReference>
<dbReference type="CDD" id="cd00082">
    <property type="entry name" value="HisKA"/>
    <property type="match status" value="1"/>
</dbReference>
<dbReference type="GO" id="GO:0016036">
    <property type="term" value="P:cellular response to phosphate starvation"/>
    <property type="evidence" value="ECO:0007669"/>
    <property type="project" value="TreeGrafter"/>
</dbReference>
<keyword evidence="17" id="KW-1185">Reference proteome</keyword>
<evidence type="ECO:0000256" key="10">
    <source>
        <dbReference type="ARBA" id="ARBA00022989"/>
    </source>
</evidence>
<keyword evidence="5" id="KW-0808">Transferase</keyword>
<dbReference type="InterPro" id="IPR003661">
    <property type="entry name" value="HisK_dim/P_dom"/>
</dbReference>
<dbReference type="InterPro" id="IPR005467">
    <property type="entry name" value="His_kinase_dom"/>
</dbReference>
<dbReference type="InterPro" id="IPR004358">
    <property type="entry name" value="Sig_transdc_His_kin-like_C"/>
</dbReference>
<dbReference type="Proteomes" id="UP000292927">
    <property type="component" value="Unassembled WGS sequence"/>
</dbReference>
<keyword evidence="13" id="KW-0175">Coiled coil</keyword>
<reference evidence="16 17" key="1">
    <citation type="submission" date="2019-02" db="EMBL/GenBank/DDBJ databases">
        <title>Genomic Encyclopedia of Type Strains, Phase IV (KMG-IV): sequencing the most valuable type-strain genomes for metagenomic binning, comparative biology and taxonomic classification.</title>
        <authorList>
            <person name="Goeker M."/>
        </authorList>
    </citation>
    <scope>NUCLEOTIDE SEQUENCE [LARGE SCALE GENOMIC DNA]</scope>
    <source>
        <strain evidence="16 17">DSM 29486</strain>
    </source>
</reference>
<evidence type="ECO:0000256" key="4">
    <source>
        <dbReference type="ARBA" id="ARBA00022553"/>
    </source>
</evidence>
<keyword evidence="11" id="KW-0902">Two-component regulatory system</keyword>
<dbReference type="PROSITE" id="PS50109">
    <property type="entry name" value="HIS_KIN"/>
    <property type="match status" value="1"/>
</dbReference>
<sequence>MKSPNISRLSGGADTKLKINVKHLIKAARVIAACALGIALCFGLYYLFDYVWNGSFLDWFDKYFMVTHNPDYSGQGTKIIVREPAWYKVKILLLTVLCVNIVAWLLIVFTASFVSSKARMKKTITAASGMVHRYMSGETEAAEVFPKEYAELSAELAEVKSTMQRHEQIMKEETARKNDLIAYLAHDLKTPLTSVIGYLSLMDEAPDMPAAQKTKYMKITLDKALRLEKLINEFFDITRYNLQQIDLEKEQIDLYYMLVQMTDEFYPLLQDHGNEVVLESAEDLKLWGDPAKLARVFNNILKNAIAYSEPDTAIVVRAESAGQDIGISFSNAGKTIPEQKLNAIFDKFFRLDEARATNTGGAGLGLAIAKEIVTLHGGTITAESREGITTFQVTLPAGQVQ</sequence>
<keyword evidence="8 16" id="KW-0418">Kinase</keyword>
<evidence type="ECO:0000256" key="11">
    <source>
        <dbReference type="ARBA" id="ARBA00023012"/>
    </source>
</evidence>
<evidence type="ECO:0000256" key="9">
    <source>
        <dbReference type="ARBA" id="ARBA00022840"/>
    </source>
</evidence>
<dbReference type="GO" id="GO:0000155">
    <property type="term" value="F:phosphorelay sensor kinase activity"/>
    <property type="evidence" value="ECO:0007669"/>
    <property type="project" value="InterPro"/>
</dbReference>
<feature type="domain" description="Histidine kinase" evidence="15">
    <location>
        <begin position="183"/>
        <end position="399"/>
    </location>
</feature>
<comment type="subcellular location">
    <subcellularLocation>
        <location evidence="2">Membrane</location>
    </subcellularLocation>
</comment>
<comment type="caution">
    <text evidence="16">The sequence shown here is derived from an EMBL/GenBank/DDBJ whole genome shotgun (WGS) entry which is preliminary data.</text>
</comment>
<accession>A0A4Q7PSQ6</accession>
<keyword evidence="9" id="KW-0067">ATP-binding</keyword>
<feature type="transmembrane region" description="Helical" evidence="14">
    <location>
        <begin position="27"/>
        <end position="48"/>
    </location>
</feature>
<dbReference type="SMART" id="SM00387">
    <property type="entry name" value="HATPase_c"/>
    <property type="match status" value="1"/>
</dbReference>
<organism evidence="16 17">
    <name type="scientific">Cuneatibacter caecimuris</name>
    <dbReference type="NCBI Taxonomy" id="1796618"/>
    <lineage>
        <taxon>Bacteria</taxon>
        <taxon>Bacillati</taxon>
        <taxon>Bacillota</taxon>
        <taxon>Clostridia</taxon>
        <taxon>Lachnospirales</taxon>
        <taxon>Lachnospiraceae</taxon>
        <taxon>Cuneatibacter</taxon>
    </lineage>
</organism>
<dbReference type="Pfam" id="PF02518">
    <property type="entry name" value="HATPase_c"/>
    <property type="match status" value="1"/>
</dbReference>
<dbReference type="InterPro" id="IPR036097">
    <property type="entry name" value="HisK_dim/P_sf"/>
</dbReference>
<gene>
    <name evidence="16" type="ORF">EV209_0431</name>
</gene>
<evidence type="ECO:0000256" key="6">
    <source>
        <dbReference type="ARBA" id="ARBA00022692"/>
    </source>
</evidence>
<keyword evidence="4" id="KW-0597">Phosphoprotein</keyword>
<dbReference type="InterPro" id="IPR036890">
    <property type="entry name" value="HATPase_C_sf"/>
</dbReference>
<evidence type="ECO:0000256" key="5">
    <source>
        <dbReference type="ARBA" id="ARBA00022679"/>
    </source>
</evidence>
<keyword evidence="12 14" id="KW-0472">Membrane</keyword>
<evidence type="ECO:0000256" key="3">
    <source>
        <dbReference type="ARBA" id="ARBA00012438"/>
    </source>
</evidence>
<dbReference type="SUPFAM" id="SSF47384">
    <property type="entry name" value="Homodimeric domain of signal transducing histidine kinase"/>
    <property type="match status" value="1"/>
</dbReference>
<comment type="catalytic activity">
    <reaction evidence="1">
        <text>ATP + protein L-histidine = ADP + protein N-phospho-L-histidine.</text>
        <dbReference type="EC" id="2.7.13.3"/>
    </reaction>
</comment>
<evidence type="ECO:0000313" key="17">
    <source>
        <dbReference type="Proteomes" id="UP000292927"/>
    </source>
</evidence>
<evidence type="ECO:0000256" key="12">
    <source>
        <dbReference type="ARBA" id="ARBA00023136"/>
    </source>
</evidence>
<proteinExistence type="predicted"/>
<feature type="coiled-coil region" evidence="13">
    <location>
        <begin position="149"/>
        <end position="176"/>
    </location>
</feature>
<dbReference type="PANTHER" id="PTHR45453:SF1">
    <property type="entry name" value="PHOSPHATE REGULON SENSOR PROTEIN PHOR"/>
    <property type="match status" value="1"/>
</dbReference>